<proteinExistence type="predicted"/>
<organism evidence="3 4">
    <name type="scientific">Roseibium aggregatum</name>
    <dbReference type="NCBI Taxonomy" id="187304"/>
    <lineage>
        <taxon>Bacteria</taxon>
        <taxon>Pseudomonadati</taxon>
        <taxon>Pseudomonadota</taxon>
        <taxon>Alphaproteobacteria</taxon>
        <taxon>Hyphomicrobiales</taxon>
        <taxon>Stappiaceae</taxon>
        <taxon>Roseibium</taxon>
    </lineage>
</organism>
<comment type="caution">
    <text evidence="3">The sequence shown here is derived from an EMBL/GenBank/DDBJ whole genome shotgun (WGS) entry which is preliminary data.</text>
</comment>
<gene>
    <name evidence="3" type="ORF">HK439_12520</name>
</gene>
<dbReference type="AlphaFoldDB" id="A0A926P472"/>
<protein>
    <recommendedName>
        <fullName evidence="2">FecR protein domain-containing protein</fullName>
    </recommendedName>
</protein>
<name>A0A926P472_9HYPH</name>
<accession>A0A926P472</accession>
<sequence>MPMRILTLMPAFAWFLAIAPSAAMAQQVNGCVQSELTNPARVVYTCEGGLVLEAEAAAAFDIGSGSQGRPQSAELSGKGVLVEVEPGSGPFQILTPQAIAAVRGTVYAVDVEDAVTSVFVVRGEVGVSRPNGSEAVALAPGEGVTVTTGEPLVVKRWPQEKVDRLLARFAR</sequence>
<dbReference type="Gene3D" id="2.60.120.1440">
    <property type="match status" value="1"/>
</dbReference>
<dbReference type="GO" id="GO:0016989">
    <property type="term" value="F:sigma factor antagonist activity"/>
    <property type="evidence" value="ECO:0007669"/>
    <property type="project" value="TreeGrafter"/>
</dbReference>
<dbReference type="Proteomes" id="UP000598467">
    <property type="component" value="Unassembled WGS sequence"/>
</dbReference>
<dbReference type="PANTHER" id="PTHR30273">
    <property type="entry name" value="PERIPLASMIC SIGNAL SENSOR AND SIGMA FACTOR ACTIVATOR FECR-RELATED"/>
    <property type="match status" value="1"/>
</dbReference>
<dbReference type="Pfam" id="PF04773">
    <property type="entry name" value="FecR"/>
    <property type="match status" value="1"/>
</dbReference>
<dbReference type="PANTHER" id="PTHR30273:SF2">
    <property type="entry name" value="PROTEIN FECR"/>
    <property type="match status" value="1"/>
</dbReference>
<dbReference type="InterPro" id="IPR012373">
    <property type="entry name" value="Ferrdict_sens_TM"/>
</dbReference>
<feature type="signal peptide" evidence="1">
    <location>
        <begin position="1"/>
        <end position="25"/>
    </location>
</feature>
<evidence type="ECO:0000313" key="4">
    <source>
        <dbReference type="Proteomes" id="UP000598467"/>
    </source>
</evidence>
<evidence type="ECO:0000256" key="1">
    <source>
        <dbReference type="SAM" id="SignalP"/>
    </source>
</evidence>
<feature type="chain" id="PRO_5037986751" description="FecR protein domain-containing protein" evidence="1">
    <location>
        <begin position="26"/>
        <end position="171"/>
    </location>
</feature>
<feature type="domain" description="FecR protein" evidence="2">
    <location>
        <begin position="49"/>
        <end position="125"/>
    </location>
</feature>
<dbReference type="InterPro" id="IPR006860">
    <property type="entry name" value="FecR"/>
</dbReference>
<evidence type="ECO:0000259" key="2">
    <source>
        <dbReference type="Pfam" id="PF04773"/>
    </source>
</evidence>
<keyword evidence="1" id="KW-0732">Signal</keyword>
<reference evidence="3" key="1">
    <citation type="submission" date="2020-05" db="EMBL/GenBank/DDBJ databases">
        <title>Identification of trans-AT polyketide cluster in two marine bacteria, producers of a novel glutaramide-containing polyketide sesbanimide D and analogs.</title>
        <authorList>
            <person name="Kacar D."/>
            <person name="Rodriguez P."/>
            <person name="Canedo L."/>
            <person name="Gonzalez E."/>
            <person name="Galan B."/>
            <person name="De La Calle F."/>
            <person name="Garcia J.L."/>
        </authorList>
    </citation>
    <scope>NUCLEOTIDE SEQUENCE</scope>
    <source>
        <strain evidence="3">PHM038</strain>
    </source>
</reference>
<evidence type="ECO:0000313" key="3">
    <source>
        <dbReference type="EMBL" id="MBD1547091.1"/>
    </source>
</evidence>
<dbReference type="EMBL" id="JABFCZ010000012">
    <property type="protein sequence ID" value="MBD1547091.1"/>
    <property type="molecule type" value="Genomic_DNA"/>
</dbReference>